<proteinExistence type="predicted"/>
<dbReference type="Pfam" id="PF07690">
    <property type="entry name" value="MFS_1"/>
    <property type="match status" value="1"/>
</dbReference>
<protein>
    <submittedName>
        <fullName evidence="6">Major Facilitator Superfamily protein</fullName>
    </submittedName>
</protein>
<dbReference type="InterPro" id="IPR020846">
    <property type="entry name" value="MFS_dom"/>
</dbReference>
<evidence type="ECO:0000256" key="1">
    <source>
        <dbReference type="ARBA" id="ARBA00022692"/>
    </source>
</evidence>
<dbReference type="SUPFAM" id="SSF103473">
    <property type="entry name" value="MFS general substrate transporter"/>
    <property type="match status" value="1"/>
</dbReference>
<dbReference type="PROSITE" id="PS50850">
    <property type="entry name" value="MFS"/>
    <property type="match status" value="1"/>
</dbReference>
<dbReference type="Proteomes" id="UP000071778">
    <property type="component" value="Chromosome"/>
</dbReference>
<feature type="transmembrane region" description="Helical" evidence="4">
    <location>
        <begin position="26"/>
        <end position="51"/>
    </location>
</feature>
<dbReference type="CDD" id="cd17478">
    <property type="entry name" value="MFS_FsR"/>
    <property type="match status" value="1"/>
</dbReference>
<reference evidence="6 7" key="1">
    <citation type="submission" date="2015-11" db="EMBL/GenBank/DDBJ databases">
        <title>Exploring the genomic traits of fungus-feeding bacterial genus Collimonas.</title>
        <authorList>
            <person name="Song C."/>
            <person name="Schmidt R."/>
            <person name="de Jager V."/>
            <person name="Krzyzanowska D."/>
            <person name="Jongedijk E."/>
            <person name="Cankar K."/>
            <person name="Beekwilder J."/>
            <person name="van Veen A."/>
            <person name="de Boer W."/>
            <person name="van Veen J.A."/>
            <person name="Garbeva P."/>
        </authorList>
    </citation>
    <scope>NUCLEOTIDE SEQUENCE [LARGE SCALE GENOMIC DNA]</scope>
    <source>
        <strain evidence="6 7">Ter282</strain>
    </source>
</reference>
<dbReference type="PATRIC" id="fig|279058.18.peg.730"/>
<feature type="transmembrane region" description="Helical" evidence="4">
    <location>
        <begin position="296"/>
        <end position="315"/>
    </location>
</feature>
<evidence type="ECO:0000256" key="3">
    <source>
        <dbReference type="ARBA" id="ARBA00023136"/>
    </source>
</evidence>
<organism evidence="6 7">
    <name type="scientific">Collimonas arenae</name>
    <dbReference type="NCBI Taxonomy" id="279058"/>
    <lineage>
        <taxon>Bacteria</taxon>
        <taxon>Pseudomonadati</taxon>
        <taxon>Pseudomonadota</taxon>
        <taxon>Betaproteobacteria</taxon>
        <taxon>Burkholderiales</taxon>
        <taxon>Oxalobacteraceae</taxon>
        <taxon>Collimonas</taxon>
    </lineage>
</organism>
<feature type="transmembrane region" description="Helical" evidence="4">
    <location>
        <begin position="353"/>
        <end position="371"/>
    </location>
</feature>
<evidence type="ECO:0000259" key="5">
    <source>
        <dbReference type="PROSITE" id="PS50850"/>
    </source>
</evidence>
<evidence type="ECO:0000256" key="2">
    <source>
        <dbReference type="ARBA" id="ARBA00022989"/>
    </source>
</evidence>
<feature type="transmembrane region" description="Helical" evidence="4">
    <location>
        <begin position="113"/>
        <end position="131"/>
    </location>
</feature>
<dbReference type="GO" id="GO:0022857">
    <property type="term" value="F:transmembrane transporter activity"/>
    <property type="evidence" value="ECO:0007669"/>
    <property type="project" value="InterPro"/>
</dbReference>
<keyword evidence="2 4" id="KW-1133">Transmembrane helix</keyword>
<dbReference type="AlphaFoldDB" id="A0A127QET2"/>
<keyword evidence="1 4" id="KW-0812">Transmembrane</keyword>
<evidence type="ECO:0000313" key="7">
    <source>
        <dbReference type="Proteomes" id="UP000071778"/>
    </source>
</evidence>
<sequence>MTMQTATKQLSPALDSHDAEKTGFRVLGAISFAHFLNDMIQSLILSIYPLLKGNFNLSFAQIGLITLTYQITASILQPLVGLYTDKHPKPYSLALGMGFTLIGLLLLSVAPNYGILLLAAALVGTGSSIFHPESSRVARMASGGRHGLAQSIFQVGGNAGSSMGPLLAAWIVIPHGQSSIAWFSAAALLAIVVLWQIGNWYKRKRQEAKSRPAKAHQHHFVLPRKKVMFSIGILLMLIFSKYFYMASLSSYFTFYLIDKFHLSVQSAQLHLFVFLFSVAAGTVLGGPIGDKVGRKLVIWVSILGVAPFTLMLPYANLFWTGILTVVIGVILASAFSAILVFAQELVPGKVGTVSGLFFGFAFGMGGIGAAALGKLADMTSISFVYQVCSFLPLIGLLAMFLPNLDAYRRKAAG</sequence>
<feature type="transmembrane region" description="Helical" evidence="4">
    <location>
        <begin position="179"/>
        <end position="201"/>
    </location>
</feature>
<feature type="transmembrane region" description="Helical" evidence="4">
    <location>
        <begin position="227"/>
        <end position="247"/>
    </location>
</feature>
<accession>A0A127QET2</accession>
<dbReference type="PANTHER" id="PTHR43129">
    <property type="entry name" value="FOSMIDOMYCIN RESISTANCE PROTEIN"/>
    <property type="match status" value="1"/>
</dbReference>
<name>A0A127QET2_9BURK</name>
<feature type="transmembrane region" description="Helical" evidence="4">
    <location>
        <begin position="267"/>
        <end position="284"/>
    </location>
</feature>
<gene>
    <name evidence="6" type="ORF">CAter282_0738</name>
</gene>
<evidence type="ECO:0000313" key="6">
    <source>
        <dbReference type="EMBL" id="AMP08541.1"/>
    </source>
</evidence>
<dbReference type="EMBL" id="CP013235">
    <property type="protein sequence ID" value="AMP08541.1"/>
    <property type="molecule type" value="Genomic_DNA"/>
</dbReference>
<dbReference type="Gene3D" id="1.20.1250.20">
    <property type="entry name" value="MFS general substrate transporter like domains"/>
    <property type="match status" value="2"/>
</dbReference>
<dbReference type="PANTHER" id="PTHR43129:SF1">
    <property type="entry name" value="FOSMIDOMYCIN RESISTANCE PROTEIN"/>
    <property type="match status" value="1"/>
</dbReference>
<dbReference type="GO" id="GO:0005886">
    <property type="term" value="C:plasma membrane"/>
    <property type="evidence" value="ECO:0007669"/>
    <property type="project" value="TreeGrafter"/>
</dbReference>
<feature type="transmembrane region" description="Helical" evidence="4">
    <location>
        <begin position="152"/>
        <end position="173"/>
    </location>
</feature>
<feature type="domain" description="Major facilitator superfamily (MFS) profile" evidence="5">
    <location>
        <begin position="26"/>
        <end position="407"/>
    </location>
</feature>
<feature type="transmembrane region" description="Helical" evidence="4">
    <location>
        <begin position="57"/>
        <end position="79"/>
    </location>
</feature>
<feature type="transmembrane region" description="Helical" evidence="4">
    <location>
        <begin position="321"/>
        <end position="341"/>
    </location>
</feature>
<dbReference type="InterPro" id="IPR011701">
    <property type="entry name" value="MFS"/>
</dbReference>
<evidence type="ECO:0000256" key="4">
    <source>
        <dbReference type="SAM" id="Phobius"/>
    </source>
</evidence>
<keyword evidence="7" id="KW-1185">Reference proteome</keyword>
<keyword evidence="3 4" id="KW-0472">Membrane</keyword>
<feature type="transmembrane region" description="Helical" evidence="4">
    <location>
        <begin position="383"/>
        <end position="401"/>
    </location>
</feature>
<feature type="transmembrane region" description="Helical" evidence="4">
    <location>
        <begin position="91"/>
        <end position="107"/>
    </location>
</feature>
<dbReference type="InterPro" id="IPR036259">
    <property type="entry name" value="MFS_trans_sf"/>
</dbReference>